<gene>
    <name evidence="2" type="ORF">NTEN_LOCUS13924</name>
</gene>
<sequence>MPRGSGRHSTDDLTGQPVDRRFGLGKRQMGRGCGEVIIPKLFAPRSVFEFFLPIIAIAVSQFHETRYNAAGRCPACHRLHILRRMFHETVQARPAAQDVAACLEDDRTSRAQMDQTQVRQERNRTESRAKRLFGVAGERITRRRNRSSGKHRRKLGPGFGPTFGQEPHQERKVGEIPIVPAVERFAVENFRQTHFRWQSDQNRRQRSRIPPRLPAHPSHEIGQPALQAGNASADYAYQFHRYQGRP</sequence>
<feature type="region of interest" description="Disordered" evidence="1">
    <location>
        <begin position="198"/>
        <end position="223"/>
    </location>
</feature>
<dbReference type="Proteomes" id="UP000479000">
    <property type="component" value="Unassembled WGS sequence"/>
</dbReference>
<proteinExistence type="predicted"/>
<evidence type="ECO:0000313" key="3">
    <source>
        <dbReference type="Proteomes" id="UP000479000"/>
    </source>
</evidence>
<organism evidence="2 3">
    <name type="scientific">Nesidiocoris tenuis</name>
    <dbReference type="NCBI Taxonomy" id="355587"/>
    <lineage>
        <taxon>Eukaryota</taxon>
        <taxon>Metazoa</taxon>
        <taxon>Ecdysozoa</taxon>
        <taxon>Arthropoda</taxon>
        <taxon>Hexapoda</taxon>
        <taxon>Insecta</taxon>
        <taxon>Pterygota</taxon>
        <taxon>Neoptera</taxon>
        <taxon>Paraneoptera</taxon>
        <taxon>Hemiptera</taxon>
        <taxon>Heteroptera</taxon>
        <taxon>Panheteroptera</taxon>
        <taxon>Cimicomorpha</taxon>
        <taxon>Miridae</taxon>
        <taxon>Dicyphina</taxon>
        <taxon>Nesidiocoris</taxon>
    </lineage>
</organism>
<accession>A0A6H5GW17</accession>
<evidence type="ECO:0000313" key="2">
    <source>
        <dbReference type="EMBL" id="CAB0008679.1"/>
    </source>
</evidence>
<feature type="region of interest" description="Disordered" evidence="1">
    <location>
        <begin position="1"/>
        <end position="25"/>
    </location>
</feature>
<protein>
    <submittedName>
        <fullName evidence="2">Uncharacterized protein</fullName>
    </submittedName>
</protein>
<keyword evidence="3" id="KW-1185">Reference proteome</keyword>
<dbReference type="AlphaFoldDB" id="A0A6H5GW17"/>
<name>A0A6H5GW17_9HEMI</name>
<feature type="compositionally biased region" description="Basic residues" evidence="1">
    <location>
        <begin position="141"/>
        <end position="155"/>
    </location>
</feature>
<dbReference type="EMBL" id="CADCXU010020576">
    <property type="protein sequence ID" value="CAB0008679.1"/>
    <property type="molecule type" value="Genomic_DNA"/>
</dbReference>
<evidence type="ECO:0000256" key="1">
    <source>
        <dbReference type="SAM" id="MobiDB-lite"/>
    </source>
</evidence>
<feature type="region of interest" description="Disordered" evidence="1">
    <location>
        <begin position="141"/>
        <end position="173"/>
    </location>
</feature>
<reference evidence="2 3" key="1">
    <citation type="submission" date="2020-02" db="EMBL/GenBank/DDBJ databases">
        <authorList>
            <person name="Ferguson B K."/>
        </authorList>
    </citation>
    <scope>NUCLEOTIDE SEQUENCE [LARGE SCALE GENOMIC DNA]</scope>
</reference>